<proteinExistence type="predicted"/>
<dbReference type="EMBL" id="JAHBAY010000016">
    <property type="protein sequence ID" value="MBT0773344.1"/>
    <property type="molecule type" value="Genomic_DNA"/>
</dbReference>
<dbReference type="RefSeq" id="WP_214159880.1">
    <property type="nucleotide sequence ID" value="NZ_JAHBAY010000016.1"/>
</dbReference>
<evidence type="ECO:0000313" key="3">
    <source>
        <dbReference type="Proteomes" id="UP001197247"/>
    </source>
</evidence>
<protein>
    <submittedName>
        <fullName evidence="2">Uncharacterized protein</fullName>
    </submittedName>
</protein>
<feature type="signal peptide" evidence="1">
    <location>
        <begin position="1"/>
        <end position="29"/>
    </location>
</feature>
<evidence type="ECO:0000313" key="2">
    <source>
        <dbReference type="EMBL" id="MBT0773344.1"/>
    </source>
</evidence>
<organism evidence="2 3">
    <name type="scientific">Kineosporia corallincola</name>
    <dbReference type="NCBI Taxonomy" id="2835133"/>
    <lineage>
        <taxon>Bacteria</taxon>
        <taxon>Bacillati</taxon>
        <taxon>Actinomycetota</taxon>
        <taxon>Actinomycetes</taxon>
        <taxon>Kineosporiales</taxon>
        <taxon>Kineosporiaceae</taxon>
        <taxon>Kineosporia</taxon>
    </lineage>
</organism>
<accession>A0ABS5TRC5</accession>
<feature type="chain" id="PRO_5046268047" evidence="1">
    <location>
        <begin position="30"/>
        <end position="355"/>
    </location>
</feature>
<reference evidence="2 3" key="1">
    <citation type="submission" date="2021-05" db="EMBL/GenBank/DDBJ databases">
        <title>Kineosporia and Streptomyces sp. nov. two new marine actinobacteria isolated from Coral.</title>
        <authorList>
            <person name="Buangrab K."/>
            <person name="Sutthacheep M."/>
            <person name="Yeemin T."/>
            <person name="Harunari E."/>
            <person name="Igarashi Y."/>
            <person name="Kanchanasin P."/>
            <person name="Tanasupawat S."/>
            <person name="Phongsopitanun W."/>
        </authorList>
    </citation>
    <scope>NUCLEOTIDE SEQUENCE [LARGE SCALE GENOMIC DNA]</scope>
    <source>
        <strain evidence="2 3">J2-2</strain>
    </source>
</reference>
<dbReference type="Proteomes" id="UP001197247">
    <property type="component" value="Unassembled WGS sequence"/>
</dbReference>
<sequence>MKTSRVRTALTSLLAATGLILGTAATGTAATGAGSRPTVIFGPGEPSAASAEVCADDTCASTDRDLTLVWSSAAGTAGCRFRLVIDWGDGSAAQTVDLTGTTKATSWPVAHTYPGRVAARRPYPVDARATVTRDARSRGCTIESAALTFTLLCTDRQLSGPDWDGRWPGGNRDVAALNDTFRPRVEKFVAALDAAGATVTPQSTLRSPQRSYLMHFAYLVARQQLDPQDVPAYAPLPGEKSPKICWTHRDTTGAVDGAESVAAARDLLTALGVDRSLRTAPALRSRHNAGDAIDMKISWTTKRLRVQDAGGHIVTIASGPRDGTNARLIDVGAGYGVNHFSPVAVDRNHWSSDGR</sequence>
<keyword evidence="1" id="KW-0732">Signal</keyword>
<comment type="caution">
    <text evidence="2">The sequence shown here is derived from an EMBL/GenBank/DDBJ whole genome shotgun (WGS) entry which is preliminary data.</text>
</comment>
<gene>
    <name evidence="2" type="ORF">KIH74_30645</name>
</gene>
<evidence type="ECO:0000256" key="1">
    <source>
        <dbReference type="SAM" id="SignalP"/>
    </source>
</evidence>
<name>A0ABS5TRC5_9ACTN</name>
<keyword evidence="3" id="KW-1185">Reference proteome</keyword>